<dbReference type="AlphaFoldDB" id="A0A670I3H5"/>
<accession>A0A670I3H5</accession>
<evidence type="ECO:0000313" key="3">
    <source>
        <dbReference type="Ensembl" id="ENSPMRP00000005992.1"/>
    </source>
</evidence>
<evidence type="ECO:0000256" key="1">
    <source>
        <dbReference type="ARBA" id="ARBA00006186"/>
    </source>
</evidence>
<gene>
    <name evidence="3" type="primary">IER5</name>
</gene>
<name>A0A670I3H5_PODMU</name>
<comment type="similarity">
    <text evidence="1">Belongs to the IER family.</text>
</comment>
<feature type="region of interest" description="Disordered" evidence="2">
    <location>
        <begin position="129"/>
        <end position="256"/>
    </location>
</feature>
<evidence type="ECO:0000313" key="4">
    <source>
        <dbReference type="Proteomes" id="UP000472272"/>
    </source>
</evidence>
<evidence type="ECO:0000256" key="2">
    <source>
        <dbReference type="SAM" id="MobiDB-lite"/>
    </source>
</evidence>
<feature type="compositionally biased region" description="Basic residues" evidence="2">
    <location>
        <begin position="224"/>
        <end position="234"/>
    </location>
</feature>
<keyword evidence="4" id="KW-1185">Reference proteome</keyword>
<dbReference type="GeneTree" id="ENSGT00900000141021"/>
<feature type="region of interest" description="Disordered" evidence="2">
    <location>
        <begin position="62"/>
        <end position="114"/>
    </location>
</feature>
<proteinExistence type="inferred from homology"/>
<dbReference type="Ensembl" id="ENSPMRT00000006375.1">
    <property type="protein sequence ID" value="ENSPMRP00000005992.1"/>
    <property type="gene ID" value="ENSPMRG00000004066.1"/>
</dbReference>
<organism evidence="3 4">
    <name type="scientific">Podarcis muralis</name>
    <name type="common">Wall lizard</name>
    <name type="synonym">Lacerta muralis</name>
    <dbReference type="NCBI Taxonomy" id="64176"/>
    <lineage>
        <taxon>Eukaryota</taxon>
        <taxon>Metazoa</taxon>
        <taxon>Chordata</taxon>
        <taxon>Craniata</taxon>
        <taxon>Vertebrata</taxon>
        <taxon>Euteleostomi</taxon>
        <taxon>Lepidosauria</taxon>
        <taxon>Squamata</taxon>
        <taxon>Bifurcata</taxon>
        <taxon>Unidentata</taxon>
        <taxon>Episquamata</taxon>
        <taxon>Laterata</taxon>
        <taxon>Lacertibaenia</taxon>
        <taxon>Lacertidae</taxon>
        <taxon>Podarcis</taxon>
    </lineage>
</organism>
<dbReference type="InterPro" id="IPR008653">
    <property type="entry name" value="IER"/>
</dbReference>
<sequence length="289" mass="30297">MDCKLEAQRIVSISLGKMYGARGQRGGVKLHRNLLVSLVLRSARQVYLSELDGAQAAPFPAAAPGPMAPGADPLRGGGPPSRLPVFPPSPPFFLQPAALPSERRAPPSPRNLAPDWEANRLARRGCGCSSPTADAGKQPAEAPSPPCCPRKRGAAAQRGEGAPSGSSPQKKPRREREPQTRGTTAAAATWRRATWPASSVSSAPASRDCSAKSPRAPGGAGGGKPRKTTTRTRRRPEQQRTPSRGRSAATSPCCATSTLGARPSWLSELAHFPPVAYYWDHGGGGVAAR</sequence>
<feature type="compositionally biased region" description="Pro residues" evidence="2">
    <location>
        <begin position="81"/>
        <end position="93"/>
    </location>
</feature>
<feature type="compositionally biased region" description="Low complexity" evidence="2">
    <location>
        <begin position="180"/>
        <end position="217"/>
    </location>
</feature>
<reference evidence="3 4" key="1">
    <citation type="journal article" date="2019" name="Proc. Natl. Acad. Sci. U.S.A.">
        <title>Regulatory changes in pterin and carotenoid genes underlie balanced color polymorphisms in the wall lizard.</title>
        <authorList>
            <person name="Andrade P."/>
            <person name="Pinho C."/>
            <person name="Perez I de Lanuza G."/>
            <person name="Afonso S."/>
            <person name="Brejcha J."/>
            <person name="Rubin C.J."/>
            <person name="Wallerman O."/>
            <person name="Pereira P."/>
            <person name="Sabatino S.J."/>
            <person name="Bellati A."/>
            <person name="Pellitteri-Rosa D."/>
            <person name="Bosakova Z."/>
            <person name="Bunikis I."/>
            <person name="Carretero M.A."/>
            <person name="Feiner N."/>
            <person name="Marsik P."/>
            <person name="Pauperio F."/>
            <person name="Salvi D."/>
            <person name="Soler L."/>
            <person name="While G.M."/>
            <person name="Uller T."/>
            <person name="Font E."/>
            <person name="Andersson L."/>
            <person name="Carneiro M."/>
        </authorList>
    </citation>
    <scope>NUCLEOTIDE SEQUENCE</scope>
</reference>
<dbReference type="PANTHER" id="PTHR15895">
    <property type="entry name" value="IMMEDIATE EARLY RESPONSE GENE"/>
    <property type="match status" value="1"/>
</dbReference>
<protein>
    <submittedName>
        <fullName evidence="3">Immediate early response 5</fullName>
    </submittedName>
</protein>
<reference evidence="3" key="2">
    <citation type="submission" date="2025-08" db="UniProtKB">
        <authorList>
            <consortium name="Ensembl"/>
        </authorList>
    </citation>
    <scope>IDENTIFICATION</scope>
</reference>
<reference evidence="3" key="3">
    <citation type="submission" date="2025-09" db="UniProtKB">
        <authorList>
            <consortium name="Ensembl"/>
        </authorList>
    </citation>
    <scope>IDENTIFICATION</scope>
</reference>
<dbReference type="Pfam" id="PF05760">
    <property type="entry name" value="IER"/>
    <property type="match status" value="1"/>
</dbReference>
<dbReference type="Proteomes" id="UP000472272">
    <property type="component" value="Chromosome 6"/>
</dbReference>